<dbReference type="Bgee" id="ENSAMXG00000036331">
    <property type="expression patterns" value="Expressed in testis and 5 other cell types or tissues"/>
</dbReference>
<keyword evidence="1" id="KW-0175">Coiled coil</keyword>
<dbReference type="InParanoid" id="A0A3B1K3Z2"/>
<dbReference type="AlphaFoldDB" id="A0A3B1K3Z2"/>
<dbReference type="STRING" id="7994.ENSAMXP00000049213"/>
<dbReference type="GO" id="GO:0005794">
    <property type="term" value="C:Golgi apparatus"/>
    <property type="evidence" value="ECO:0007669"/>
    <property type="project" value="TreeGrafter"/>
</dbReference>
<dbReference type="GO" id="GO:0031267">
    <property type="term" value="F:small GTPase binding"/>
    <property type="evidence" value="ECO:0007669"/>
    <property type="project" value="InterPro"/>
</dbReference>
<dbReference type="GO" id="GO:0005874">
    <property type="term" value="C:microtubule"/>
    <property type="evidence" value="ECO:0007669"/>
    <property type="project" value="TreeGrafter"/>
</dbReference>
<reference evidence="3" key="1">
    <citation type="submission" date="2013-03" db="EMBL/GenBank/DDBJ databases">
        <authorList>
            <person name="Jeffery W."/>
            <person name="Warren W."/>
            <person name="Wilson R.K."/>
        </authorList>
    </citation>
    <scope>NUCLEOTIDE SEQUENCE</scope>
    <source>
        <strain evidence="3">female</strain>
    </source>
</reference>
<reference evidence="2" key="3">
    <citation type="submission" date="2025-08" db="UniProtKB">
        <authorList>
            <consortium name="Ensembl"/>
        </authorList>
    </citation>
    <scope>IDENTIFICATION</scope>
</reference>
<accession>A0A3B1K3Z2</accession>
<keyword evidence="3" id="KW-1185">Reference proteome</keyword>
<feature type="coiled-coil region" evidence="1">
    <location>
        <begin position="117"/>
        <end position="191"/>
    </location>
</feature>
<evidence type="ECO:0000256" key="1">
    <source>
        <dbReference type="SAM" id="Coils"/>
    </source>
</evidence>
<dbReference type="InterPro" id="IPR039308">
    <property type="entry name" value="GAS8"/>
</dbReference>
<evidence type="ECO:0000313" key="2">
    <source>
        <dbReference type="Ensembl" id="ENSAMXP00000049213.1"/>
    </source>
</evidence>
<dbReference type="Proteomes" id="UP000018467">
    <property type="component" value="Unassembled WGS sequence"/>
</dbReference>
<dbReference type="GO" id="GO:0048870">
    <property type="term" value="P:cell motility"/>
    <property type="evidence" value="ECO:0007669"/>
    <property type="project" value="InterPro"/>
</dbReference>
<name>A0A3B1K3Z2_ASTMX</name>
<dbReference type="PANTHER" id="PTHR31543:SF0">
    <property type="entry name" value="DYNEIN REGULATORY COMPLEX SUBUNIT 4"/>
    <property type="match status" value="1"/>
</dbReference>
<evidence type="ECO:0000313" key="3">
    <source>
        <dbReference type="Proteomes" id="UP000018467"/>
    </source>
</evidence>
<organism evidence="2 3">
    <name type="scientific">Astyanax mexicanus</name>
    <name type="common">Blind cave fish</name>
    <name type="synonym">Astyanax fasciatus mexicanus</name>
    <dbReference type="NCBI Taxonomy" id="7994"/>
    <lineage>
        <taxon>Eukaryota</taxon>
        <taxon>Metazoa</taxon>
        <taxon>Chordata</taxon>
        <taxon>Craniata</taxon>
        <taxon>Vertebrata</taxon>
        <taxon>Euteleostomi</taxon>
        <taxon>Actinopterygii</taxon>
        <taxon>Neopterygii</taxon>
        <taxon>Teleostei</taxon>
        <taxon>Ostariophysi</taxon>
        <taxon>Characiformes</taxon>
        <taxon>Characoidei</taxon>
        <taxon>Acestrorhamphidae</taxon>
        <taxon>Acestrorhamphinae</taxon>
        <taxon>Astyanax</taxon>
    </lineage>
</organism>
<reference evidence="2" key="4">
    <citation type="submission" date="2025-09" db="UniProtKB">
        <authorList>
            <consortium name="Ensembl"/>
        </authorList>
    </citation>
    <scope>IDENTIFICATION</scope>
</reference>
<proteinExistence type="predicted"/>
<reference evidence="3" key="2">
    <citation type="journal article" date="2014" name="Nat. Commun.">
        <title>The cavefish genome reveals candidate genes for eye loss.</title>
        <authorList>
            <person name="McGaugh S.E."/>
            <person name="Gross J.B."/>
            <person name="Aken B."/>
            <person name="Blin M."/>
            <person name="Borowsky R."/>
            <person name="Chalopin D."/>
            <person name="Hinaux H."/>
            <person name="Jeffery W.R."/>
            <person name="Keene A."/>
            <person name="Ma L."/>
            <person name="Minx P."/>
            <person name="Murphy D."/>
            <person name="O'Quin K.E."/>
            <person name="Retaux S."/>
            <person name="Rohner N."/>
            <person name="Searle S.M."/>
            <person name="Stahl B.A."/>
            <person name="Tabin C."/>
            <person name="Volff J.N."/>
            <person name="Yoshizawa M."/>
            <person name="Warren W.C."/>
        </authorList>
    </citation>
    <scope>NUCLEOTIDE SEQUENCE [LARGE SCALE GENOMIC DNA]</scope>
    <source>
        <strain evidence="3">female</strain>
    </source>
</reference>
<dbReference type="PANTHER" id="PTHR31543">
    <property type="entry name" value="DYNEIN REGULATORY COMPLEX SUBUNIT 4"/>
    <property type="match status" value="1"/>
</dbReference>
<dbReference type="GeneTree" id="ENSGT00390000009477"/>
<dbReference type="Ensembl" id="ENSAMXT00000056091.1">
    <property type="protein sequence ID" value="ENSAMXP00000049213.1"/>
    <property type="gene ID" value="ENSAMXG00000036331.1"/>
</dbReference>
<dbReference type="GO" id="GO:0008017">
    <property type="term" value="F:microtubule binding"/>
    <property type="evidence" value="ECO:0007669"/>
    <property type="project" value="InterPro"/>
</dbReference>
<protein>
    <submittedName>
        <fullName evidence="2">Growth arrest-specific 8</fullName>
    </submittedName>
</protein>
<sequence length="297" mass="35320">SQPKREKGRERKRCEGQKPAVVNGASTKMLKKLLEAQIVSLREELDRERKKCNYFRLERDKIHGFWEISKERLDDFKCELSNKYKKIEEKVKHLLYEQQLSITELRAEGEVSNKLLLKKHEDLESDLRKDVQNLKVKLKETELSNKNLIKSVKLKHNEEMTDIRTYFEQLLQDMEAKYENKMVALRQEEDIRRKREEGEQAADRASAHAHKHLLEKVRARLKVQERDKLYLKFNKAIQKVQQKKVLKNLLLKRKLAALKGDLEKNNTHAPLDHQHCGIHGFWEITKERLDNLKSEVQ</sequence>